<feature type="transmembrane region" description="Helical" evidence="6">
    <location>
        <begin position="479"/>
        <end position="497"/>
    </location>
</feature>
<protein>
    <recommendedName>
        <fullName evidence="9">Odorant receptor</fullName>
    </recommendedName>
</protein>
<feature type="transmembrane region" description="Helical" evidence="6">
    <location>
        <begin position="38"/>
        <end position="59"/>
    </location>
</feature>
<feature type="transmembrane region" description="Helical" evidence="6">
    <location>
        <begin position="442"/>
        <end position="459"/>
    </location>
</feature>
<sequence length="559" mass="61870">MSPPLLKQTVVQSSDAELESLDSSLMERTQLNVSNFNLAIYIGLVHAGLVLCILIFYSVSQLLKDYWKPIRWAILLSMPLRKVQGEVVHFWETPLQNGFLETVIAIPQATTHAVKESVADACEALLEMCGKRAPFPRHIGFVKLSQWLLTFTLFILGYEFLGPTYMGAIIVLMFSSQAALGQIMSVFGVAIELSPTAAPQVERRSSLAQLYEFTVQPLVRMTRWTNRGVTQSLIESLPAAVAVVLIIVMCILLTGGILLFTYKVGMESKDAVMAFKSHMQSCGGAAPGTLSRWVEDNKIPQYIDSHSNKAYNILVHKVDEIAAKNNMTELKDVYSAGKQFLVSSSKIMTGGMYFIVVLGLGVFNFISQALMFFSLLYFLITSKAGGVMYQVLDMVPVSDQTRQRCATVLDHAVSSVLLTTTKTMFYQASLTYLLFRFFQIHFLYMSTLIALVQGLIPLFPKGIALLPAVAQLALQRHYLGAATIVGTYVYFMNYGVLKIQGTISKHNKYLTGLSIAGGLTLFSPSMEGVFLGPLIMTVLYAAKNLYTEFVLDVHAEYTA</sequence>
<gene>
    <name evidence="7" type="ORF">CSSPJE1EN1_LOCUS23086</name>
</gene>
<evidence type="ECO:0000313" key="7">
    <source>
        <dbReference type="EMBL" id="CAK9277608.1"/>
    </source>
</evidence>
<evidence type="ECO:0000256" key="3">
    <source>
        <dbReference type="ARBA" id="ARBA00022692"/>
    </source>
</evidence>
<keyword evidence="4 6" id="KW-1133">Transmembrane helix</keyword>
<dbReference type="Proteomes" id="UP001497444">
    <property type="component" value="Chromosome 8"/>
</dbReference>
<feature type="transmembrane region" description="Helical" evidence="6">
    <location>
        <begin position="353"/>
        <end position="380"/>
    </location>
</feature>
<evidence type="ECO:0000256" key="5">
    <source>
        <dbReference type="ARBA" id="ARBA00023136"/>
    </source>
</evidence>
<keyword evidence="3 6" id="KW-0812">Transmembrane</keyword>
<evidence type="ECO:0000256" key="4">
    <source>
        <dbReference type="ARBA" id="ARBA00022989"/>
    </source>
</evidence>
<dbReference type="InterPro" id="IPR002549">
    <property type="entry name" value="AI-2E-like"/>
</dbReference>
<dbReference type="EMBL" id="OZ020103">
    <property type="protein sequence ID" value="CAK9277608.1"/>
    <property type="molecule type" value="Genomic_DNA"/>
</dbReference>
<comment type="similarity">
    <text evidence="2">Belongs to the autoinducer-2 exporter (AI-2E) (TC 2.A.86) family.</text>
</comment>
<dbReference type="PANTHER" id="PTHR21716">
    <property type="entry name" value="TRANSMEMBRANE PROTEIN"/>
    <property type="match status" value="1"/>
</dbReference>
<reference evidence="7" key="1">
    <citation type="submission" date="2024-02" db="EMBL/GenBank/DDBJ databases">
        <authorList>
            <consortium name="ELIXIR-Norway"/>
            <consortium name="Elixir Norway"/>
        </authorList>
    </citation>
    <scope>NUCLEOTIDE SEQUENCE</scope>
</reference>
<evidence type="ECO:0000256" key="2">
    <source>
        <dbReference type="ARBA" id="ARBA00009773"/>
    </source>
</evidence>
<evidence type="ECO:0000256" key="6">
    <source>
        <dbReference type="SAM" id="Phobius"/>
    </source>
</evidence>
<evidence type="ECO:0000256" key="1">
    <source>
        <dbReference type="ARBA" id="ARBA00004141"/>
    </source>
</evidence>
<feature type="transmembrane region" description="Helical" evidence="6">
    <location>
        <begin position="509"/>
        <end position="542"/>
    </location>
</feature>
<evidence type="ECO:0000313" key="8">
    <source>
        <dbReference type="Proteomes" id="UP001497444"/>
    </source>
</evidence>
<accession>A0ABP0XER0</accession>
<comment type="subcellular location">
    <subcellularLocation>
        <location evidence="1">Membrane</location>
        <topology evidence="1">Multi-pass membrane protein</topology>
    </subcellularLocation>
</comment>
<keyword evidence="8" id="KW-1185">Reference proteome</keyword>
<feature type="transmembrane region" description="Helical" evidence="6">
    <location>
        <begin position="239"/>
        <end position="260"/>
    </location>
</feature>
<dbReference type="PANTHER" id="PTHR21716:SF4">
    <property type="entry name" value="TRANSMEMBRANE PROTEIN 245"/>
    <property type="match status" value="1"/>
</dbReference>
<name>A0ABP0XER0_9BRYO</name>
<organism evidence="7 8">
    <name type="scientific">Sphagnum jensenii</name>
    <dbReference type="NCBI Taxonomy" id="128206"/>
    <lineage>
        <taxon>Eukaryota</taxon>
        <taxon>Viridiplantae</taxon>
        <taxon>Streptophyta</taxon>
        <taxon>Embryophyta</taxon>
        <taxon>Bryophyta</taxon>
        <taxon>Sphagnophytina</taxon>
        <taxon>Sphagnopsida</taxon>
        <taxon>Sphagnales</taxon>
        <taxon>Sphagnaceae</taxon>
        <taxon>Sphagnum</taxon>
    </lineage>
</organism>
<feature type="transmembrane region" description="Helical" evidence="6">
    <location>
        <begin position="147"/>
        <end position="174"/>
    </location>
</feature>
<keyword evidence="5 6" id="KW-0472">Membrane</keyword>
<evidence type="ECO:0008006" key="9">
    <source>
        <dbReference type="Google" id="ProtNLM"/>
    </source>
</evidence>
<proteinExistence type="inferred from homology"/>